<accession>D2B8W6</accession>
<evidence type="ECO:0000313" key="1">
    <source>
        <dbReference type="EMBL" id="ACZ89722.1"/>
    </source>
</evidence>
<protein>
    <submittedName>
        <fullName evidence="1">Uncharacterized protein</fullName>
    </submittedName>
</protein>
<proteinExistence type="predicted"/>
<dbReference type="EMBL" id="CP001814">
    <property type="protein sequence ID" value="ACZ89722.1"/>
    <property type="molecule type" value="Genomic_DNA"/>
</dbReference>
<organism evidence="1 2">
    <name type="scientific">Streptosporangium roseum (strain ATCC 12428 / DSM 43021 / JCM 3005 / KCTC 9067 / NCIMB 10171 / NRRL 2505 / NI 9100)</name>
    <dbReference type="NCBI Taxonomy" id="479432"/>
    <lineage>
        <taxon>Bacteria</taxon>
        <taxon>Bacillati</taxon>
        <taxon>Actinomycetota</taxon>
        <taxon>Actinomycetes</taxon>
        <taxon>Streptosporangiales</taxon>
        <taxon>Streptosporangiaceae</taxon>
        <taxon>Streptosporangium</taxon>
    </lineage>
</organism>
<name>D2B8W6_STRRD</name>
<gene>
    <name evidence="1" type="ordered locus">Sros_7023</name>
</gene>
<reference evidence="1 2" key="1">
    <citation type="journal article" date="2010" name="Stand. Genomic Sci.">
        <title>Complete genome sequence of Streptosporangium roseum type strain (NI 9100).</title>
        <authorList>
            <person name="Nolan M."/>
            <person name="Sikorski J."/>
            <person name="Jando M."/>
            <person name="Lucas S."/>
            <person name="Lapidus A."/>
            <person name="Glavina Del Rio T."/>
            <person name="Chen F."/>
            <person name="Tice H."/>
            <person name="Pitluck S."/>
            <person name="Cheng J.F."/>
            <person name="Chertkov O."/>
            <person name="Sims D."/>
            <person name="Meincke L."/>
            <person name="Brettin T."/>
            <person name="Han C."/>
            <person name="Detter J.C."/>
            <person name="Bruce D."/>
            <person name="Goodwin L."/>
            <person name="Land M."/>
            <person name="Hauser L."/>
            <person name="Chang Y.J."/>
            <person name="Jeffries C.D."/>
            <person name="Ivanova N."/>
            <person name="Mavromatis K."/>
            <person name="Mikhailova N."/>
            <person name="Chen A."/>
            <person name="Palaniappan K."/>
            <person name="Chain P."/>
            <person name="Rohde M."/>
            <person name="Goker M."/>
            <person name="Bristow J."/>
            <person name="Eisen J.A."/>
            <person name="Markowitz V."/>
            <person name="Hugenholtz P."/>
            <person name="Kyrpides N.C."/>
            <person name="Klenk H.P."/>
        </authorList>
    </citation>
    <scope>NUCLEOTIDE SEQUENCE [LARGE SCALE GENOMIC DNA]</scope>
    <source>
        <strain evidence="2">ATCC 12428 / DSM 43021 / JCM 3005 / NI 9100</strain>
    </source>
</reference>
<sequence>MEPFVRQAGLDGLAMQEFVQPDLLLIPRNERDAQGAMTGLCHGHIHCSESPRP</sequence>
<dbReference type="HOGENOM" id="CLU_3066804_0_0_11"/>
<evidence type="ECO:0000313" key="2">
    <source>
        <dbReference type="Proteomes" id="UP000002029"/>
    </source>
</evidence>
<keyword evidence="2" id="KW-1185">Reference proteome</keyword>
<dbReference type="Proteomes" id="UP000002029">
    <property type="component" value="Chromosome"/>
</dbReference>
<dbReference type="KEGG" id="sro:Sros_7023"/>
<dbReference type="AlphaFoldDB" id="D2B8W6"/>